<dbReference type="PROSITE" id="PS50086">
    <property type="entry name" value="TBC_RABGAP"/>
    <property type="match status" value="1"/>
</dbReference>
<evidence type="ECO:0000256" key="2">
    <source>
        <dbReference type="ARBA" id="ARBA00043879"/>
    </source>
</evidence>
<feature type="domain" description="Rab-GAP TBC" evidence="3">
    <location>
        <begin position="161"/>
        <end position="385"/>
    </location>
</feature>
<dbReference type="PANTHER" id="PTHR22957:SF26">
    <property type="entry name" value="LD44506P"/>
    <property type="match status" value="1"/>
</dbReference>
<evidence type="ECO:0000256" key="1">
    <source>
        <dbReference type="ARBA" id="ARBA00022468"/>
    </source>
</evidence>
<evidence type="ECO:0000313" key="6">
    <source>
        <dbReference type="WBParaSite" id="SBAD_0000576801-mRNA-1"/>
    </source>
</evidence>
<reference evidence="6" key="1">
    <citation type="submission" date="2016-06" db="UniProtKB">
        <authorList>
            <consortium name="WormBaseParasite"/>
        </authorList>
    </citation>
    <scope>IDENTIFICATION</scope>
</reference>
<dbReference type="AlphaFoldDB" id="A0A183IPJ9"/>
<keyword evidence="5" id="KW-1185">Reference proteome</keyword>
<organism evidence="6">
    <name type="scientific">Soboliphyme baturini</name>
    <dbReference type="NCBI Taxonomy" id="241478"/>
    <lineage>
        <taxon>Eukaryota</taxon>
        <taxon>Metazoa</taxon>
        <taxon>Ecdysozoa</taxon>
        <taxon>Nematoda</taxon>
        <taxon>Enoplea</taxon>
        <taxon>Dorylaimia</taxon>
        <taxon>Dioctophymatida</taxon>
        <taxon>Dioctophymatoidea</taxon>
        <taxon>Soboliphymatidae</taxon>
        <taxon>Soboliphyme</taxon>
    </lineage>
</organism>
<comment type="function">
    <text evidence="2">May act as a GTPase-activating protein for Rab family protein(s).</text>
</comment>
<keyword evidence="1" id="KW-0343">GTPase activation</keyword>
<dbReference type="FunFam" id="1.10.472.80:FF:000001">
    <property type="entry name" value="TBC1 domain family member 22B"/>
    <property type="match status" value="1"/>
</dbReference>
<dbReference type="EMBL" id="UZAM01009068">
    <property type="protein sequence ID" value="VDP07550.1"/>
    <property type="molecule type" value="Genomic_DNA"/>
</dbReference>
<dbReference type="Proteomes" id="UP000270296">
    <property type="component" value="Unassembled WGS sequence"/>
</dbReference>
<dbReference type="FunFam" id="1.10.8.270:FF:000004">
    <property type="entry name" value="TBC1 domain family, member 22B"/>
    <property type="match status" value="1"/>
</dbReference>
<dbReference type="InterPro" id="IPR000195">
    <property type="entry name" value="Rab-GAP-TBC_dom"/>
</dbReference>
<dbReference type="Pfam" id="PF00566">
    <property type="entry name" value="RabGAP-TBC"/>
    <property type="match status" value="1"/>
</dbReference>
<dbReference type="SUPFAM" id="SSF47923">
    <property type="entry name" value="Ypt/Rab-GAP domain of gyp1p"/>
    <property type="match status" value="2"/>
</dbReference>
<name>A0A183IPJ9_9BILA</name>
<gene>
    <name evidence="4" type="ORF">SBAD_LOCUS5547</name>
</gene>
<dbReference type="InterPro" id="IPR035969">
    <property type="entry name" value="Rab-GAP_TBC_sf"/>
</dbReference>
<evidence type="ECO:0000313" key="4">
    <source>
        <dbReference type="EMBL" id="VDP07550.1"/>
    </source>
</evidence>
<dbReference type="GO" id="GO:0005096">
    <property type="term" value="F:GTPase activator activity"/>
    <property type="evidence" value="ECO:0007669"/>
    <property type="project" value="UniProtKB-KW"/>
</dbReference>
<proteinExistence type="predicted"/>
<reference evidence="4 5" key="2">
    <citation type="submission" date="2018-11" db="EMBL/GenBank/DDBJ databases">
        <authorList>
            <consortium name="Pathogen Informatics"/>
        </authorList>
    </citation>
    <scope>NUCLEOTIDE SEQUENCE [LARGE SCALE GENOMIC DNA]</scope>
</reference>
<dbReference type="PANTHER" id="PTHR22957">
    <property type="entry name" value="TBC1 DOMAIN FAMILY MEMBER GTPASE-ACTIVATING PROTEIN"/>
    <property type="match status" value="1"/>
</dbReference>
<accession>A0A183IPJ9</accession>
<dbReference type="WBParaSite" id="SBAD_0000576801-mRNA-1">
    <property type="protein sequence ID" value="SBAD_0000576801-mRNA-1"/>
    <property type="gene ID" value="SBAD_0000576801"/>
</dbReference>
<dbReference type="OrthoDB" id="26371at2759"/>
<sequence length="462" mass="53316">MPIERSVDVCQRKFASFNESVSDAWAVDEAAEDCLINSSAAHSSAQSVLQQHATLCNAYRLNGRPHGNSSLCRTRAMQRLAIQKEPLPQSAVTSTNKKIDIQYASLYPKLPELDSGRTYHSRQCPCENLETARQAKIEHVLQKDRLANADVEELKKECWRGISPRLRPSIWRILSGYAVSNARHEQSNLRRKRGQYFDLVEAYFHTRSSDEYRETFRQIQIDIPRMSPLVPLFQQKVVQEMFERILYIWAYRHPASGYVQGINDLVTPFFIVFLSERNGEDIADLDLLSMSDEERNVIEADSYWCVSALLDTIQDNYTFAQPGIQKKVTKLETLVSRVDSALNEHLRKNQVEYLQFAFRWMNNLLMRELPLSATIRLWDTYLCENNGFAEFHLYVCAAFLCYWSKQIQEQHDFQSIMLLIQNLPTQHWGEAQISELTAKAFSLMYTFSGAKSHLSVTSTKPS</sequence>
<dbReference type="Gene3D" id="1.10.472.80">
    <property type="entry name" value="Ypt/Rab-GAP domain of gyp1p, domain 3"/>
    <property type="match status" value="1"/>
</dbReference>
<evidence type="ECO:0000259" key="3">
    <source>
        <dbReference type="PROSITE" id="PS50086"/>
    </source>
</evidence>
<dbReference type="GO" id="GO:0071889">
    <property type="term" value="F:14-3-3 protein binding"/>
    <property type="evidence" value="ECO:0007669"/>
    <property type="project" value="UniProtKB-ARBA"/>
</dbReference>
<dbReference type="SMART" id="SM00164">
    <property type="entry name" value="TBC"/>
    <property type="match status" value="1"/>
</dbReference>
<protein>
    <submittedName>
        <fullName evidence="6">Rab-GAP TBC domain-containing protein</fullName>
    </submittedName>
</protein>
<dbReference type="Gene3D" id="1.10.8.270">
    <property type="entry name" value="putative rabgap domain of human tbc1 domain family member 14 like domains"/>
    <property type="match status" value="1"/>
</dbReference>
<evidence type="ECO:0000313" key="5">
    <source>
        <dbReference type="Proteomes" id="UP000270296"/>
    </source>
</evidence>